<feature type="repeat" description="Cell wall-binding" evidence="2">
    <location>
        <begin position="569"/>
        <end position="588"/>
    </location>
</feature>
<comment type="caution">
    <text evidence="6">The sequence shown here is derived from an EMBL/GenBank/DDBJ whole genome shotgun (WGS) entry which is preliminary data.</text>
</comment>
<organism evidence="6 7">
    <name type="scientific">Streptococcus infantis</name>
    <dbReference type="NCBI Taxonomy" id="68892"/>
    <lineage>
        <taxon>Bacteria</taxon>
        <taxon>Bacillati</taxon>
        <taxon>Bacillota</taxon>
        <taxon>Bacilli</taxon>
        <taxon>Lactobacillales</taxon>
        <taxon>Streptococcaceae</taxon>
        <taxon>Streptococcus</taxon>
    </lineage>
</organism>
<protein>
    <submittedName>
        <fullName evidence="6">Choline binding protein E</fullName>
    </submittedName>
</protein>
<evidence type="ECO:0000256" key="4">
    <source>
        <dbReference type="SAM" id="SignalP"/>
    </source>
</evidence>
<feature type="chain" id="PRO_5002461382" evidence="4">
    <location>
        <begin position="25"/>
        <end position="909"/>
    </location>
</feature>
<dbReference type="InterPro" id="IPR036866">
    <property type="entry name" value="RibonucZ/Hydroxyglut_hydro"/>
</dbReference>
<dbReference type="Pfam" id="PF00753">
    <property type="entry name" value="Lactamase_B"/>
    <property type="match status" value="1"/>
</dbReference>
<dbReference type="PROSITE" id="PS51170">
    <property type="entry name" value="CW"/>
    <property type="match status" value="7"/>
</dbReference>
<feature type="domain" description="Metallo-beta-lactamase" evidence="5">
    <location>
        <begin position="45"/>
        <end position="281"/>
    </location>
</feature>
<sequence>MKKTKVAVALGAFLFLSVSARVEADTSSQSDVNRIHFINTKGSPGTDAILLESNGHYALIDMGEDYDFPDGSDPLYPLRSGIITSNFYAIEDRLFRHLDHVGVQKLDFMLGTHVHSDHIGGADEVLKKYKVDKFYLKRYSDDRIATQWGLWDNLFNYNNALNAARKYGVNLIQDISDNDSHFKMGDMDIQLYNYKNEYGPDGKLKKVYDDNPNSIVAVVTVNGKKIYLGGDLDNVYGAEDRLGPQIGKVDLMKWNHHLDGKVSNSINFLNNLSPSIVVQTTGLDINVQATRDKLKEMNVQVVHASSDKKDATVFDIKTDGINNISQEYPDIPNTTARWITEDGYKKYYFADDQMATGWHTIDGAKYFFNGKGHLQQDKWLQDFDDEGTLKSLYMDKDGKLQTSKWLQIDKHWYYVDSKGYRKESELAIIDGKTYYFDEKGIMQTGTRTVNGATLVFDDTGALSNELRASSWNKIGNKWYYLDENKKMTIGFKEIDGKLYYFNEAGEMGTYWQYTHQKWYYFSASGEMKRGWLNDAGKWYYLDPKTGEMVTGLNKIDGKFYRFNDGGVMATGWEQFDGKWYYYTSSGDQKKGWLKYNNDWYYLELKDGEMVTGTKEIDGQQYSFKDSGAMVTGWKQTDDKWYYYASSGELKKGWIKYAGDWYYLDSKDGEMVTGTKEIDGQQYSFKASGAMVTGWKQEDDKWYYYASSGEQKKGWIKSAGKWYYLNQNDGVMVTGRQEIDGVKYSFNQSGAMETGWVFDGKDWYYHKESGAAETGWFKYSGKWYYLDNETGKMVTGIHEVSGDYYYFNKSGEMQVGWIQEKGDWYYFKPSGEMLRNATTPDGYKVGSDGRMLSNGVTTTTSTTTTTPNTTTVEEPASTEATLREPAEHTTESTTSSEEKSVPASSDKVSD</sequence>
<feature type="repeat" description="Cell wall-binding" evidence="2">
    <location>
        <begin position="468"/>
        <end position="487"/>
    </location>
</feature>
<evidence type="ECO:0000256" key="3">
    <source>
        <dbReference type="SAM" id="MobiDB-lite"/>
    </source>
</evidence>
<evidence type="ECO:0000259" key="5">
    <source>
        <dbReference type="SMART" id="SM00849"/>
    </source>
</evidence>
<feature type="compositionally biased region" description="Basic and acidic residues" evidence="3">
    <location>
        <begin position="880"/>
        <end position="899"/>
    </location>
</feature>
<evidence type="ECO:0000256" key="1">
    <source>
        <dbReference type="ARBA" id="ARBA00022737"/>
    </source>
</evidence>
<dbReference type="Proteomes" id="UP000033405">
    <property type="component" value="Unassembled WGS sequence"/>
</dbReference>
<feature type="repeat" description="Cell wall-binding" evidence="2">
    <location>
        <begin position="488"/>
        <end position="507"/>
    </location>
</feature>
<evidence type="ECO:0000313" key="7">
    <source>
        <dbReference type="Proteomes" id="UP000033405"/>
    </source>
</evidence>
<feature type="repeat" description="Cell wall-binding" evidence="2">
    <location>
        <begin position="691"/>
        <end position="710"/>
    </location>
</feature>
<feature type="signal peptide" evidence="4">
    <location>
        <begin position="1"/>
        <end position="24"/>
    </location>
</feature>
<feature type="region of interest" description="Disordered" evidence="3">
    <location>
        <begin position="837"/>
        <end position="909"/>
    </location>
</feature>
<dbReference type="Gene3D" id="2.10.270.10">
    <property type="entry name" value="Cholin Binding"/>
    <property type="match status" value="8"/>
</dbReference>
<dbReference type="Pfam" id="PF19127">
    <property type="entry name" value="Choline_bind_3"/>
    <property type="match status" value="5"/>
</dbReference>
<dbReference type="InterPro" id="IPR052159">
    <property type="entry name" value="Competence_DNA_uptake"/>
</dbReference>
<dbReference type="EMBL" id="JYOV01000014">
    <property type="protein sequence ID" value="KJU92932.1"/>
    <property type="molecule type" value="Genomic_DNA"/>
</dbReference>
<evidence type="ECO:0000313" key="6">
    <source>
        <dbReference type="EMBL" id="KJU92932.1"/>
    </source>
</evidence>
<dbReference type="SMART" id="SM00849">
    <property type="entry name" value="Lactamase_B"/>
    <property type="match status" value="1"/>
</dbReference>
<feature type="repeat" description="Cell wall-binding" evidence="2">
    <location>
        <begin position="813"/>
        <end position="832"/>
    </location>
</feature>
<name>A0A0F3HFV3_9STRE</name>
<accession>A0A0F3HFV3</accession>
<dbReference type="PANTHER" id="PTHR30619">
    <property type="entry name" value="DNA INTERNALIZATION/COMPETENCE PROTEIN COMEC/REC2"/>
    <property type="match status" value="1"/>
</dbReference>
<dbReference type="PATRIC" id="fig|28037.218.peg.1228"/>
<dbReference type="Pfam" id="PF01473">
    <property type="entry name" value="Choline_bind_1"/>
    <property type="match status" value="7"/>
</dbReference>
<dbReference type="InterPro" id="IPR001279">
    <property type="entry name" value="Metallo-B-lactamas"/>
</dbReference>
<dbReference type="AlphaFoldDB" id="A0A0F3HFV3"/>
<gene>
    <name evidence="6" type="primary">lytD</name>
    <name evidence="6" type="ORF">TZ96_01272</name>
</gene>
<dbReference type="SUPFAM" id="SSF69360">
    <property type="entry name" value="Cell wall binding repeat"/>
    <property type="match status" value="3"/>
</dbReference>
<keyword evidence="4" id="KW-0732">Signal</keyword>
<dbReference type="Gene3D" id="3.60.15.10">
    <property type="entry name" value="Ribonuclease Z/Hydroxyacylglutathione hydrolase-like"/>
    <property type="match status" value="1"/>
</dbReference>
<feature type="compositionally biased region" description="Low complexity" evidence="3">
    <location>
        <begin position="856"/>
        <end position="870"/>
    </location>
</feature>
<dbReference type="PANTHER" id="PTHR30619:SF7">
    <property type="entry name" value="BETA-LACTAMASE DOMAIN PROTEIN"/>
    <property type="match status" value="1"/>
</dbReference>
<keyword evidence="1" id="KW-0677">Repeat</keyword>
<proteinExistence type="predicted"/>
<feature type="repeat" description="Cell wall-binding" evidence="2">
    <location>
        <begin position="772"/>
        <end position="791"/>
    </location>
</feature>
<evidence type="ECO:0000256" key="2">
    <source>
        <dbReference type="PROSITE-ProRule" id="PRU00591"/>
    </source>
</evidence>
<reference evidence="6 7" key="1">
    <citation type="submission" date="2015-02" db="EMBL/GenBank/DDBJ databases">
        <title>Evolution of amylase-binding proteins of oral streptococcal species.</title>
        <authorList>
            <person name="Haase E.M."/>
        </authorList>
    </citation>
    <scope>NUCLEOTIDE SEQUENCE [LARGE SCALE GENOMIC DNA]</scope>
    <source>
        <strain evidence="6 7">UC6950A</strain>
    </source>
</reference>
<dbReference type="RefSeq" id="WP_045763376.1">
    <property type="nucleotide sequence ID" value="NZ_JYOV01000014.1"/>
</dbReference>
<dbReference type="InterPro" id="IPR018337">
    <property type="entry name" value="Cell_wall/Cho-bd_repeat"/>
</dbReference>
<dbReference type="SUPFAM" id="SSF56281">
    <property type="entry name" value="Metallo-hydrolase/oxidoreductase"/>
    <property type="match status" value="1"/>
</dbReference>
<feature type="repeat" description="Cell wall-binding" evidence="2">
    <location>
        <begin position="630"/>
        <end position="649"/>
    </location>
</feature>